<dbReference type="EMBL" id="SOYY01000017">
    <property type="protein sequence ID" value="KAA0709057.1"/>
    <property type="molecule type" value="Genomic_DNA"/>
</dbReference>
<dbReference type="Gene3D" id="3.40.50.1820">
    <property type="entry name" value="alpha/beta hydrolase"/>
    <property type="match status" value="2"/>
</dbReference>
<dbReference type="AlphaFoldDB" id="A0A5A9NLJ0"/>
<accession>A0A5A9NLJ0</accession>
<comment type="similarity">
    <text evidence="1">Belongs to the type-B carboxylesterase/lipase family.</text>
</comment>
<reference evidence="3 4" key="1">
    <citation type="journal article" date="2019" name="Mol. Ecol. Resour.">
        <title>Chromosome-level genome assembly of Triplophysa tibetana, a fish adapted to the harsh high-altitude environment of the Tibetan Plateau.</title>
        <authorList>
            <person name="Yang X."/>
            <person name="Liu H."/>
            <person name="Ma Z."/>
            <person name="Zou Y."/>
            <person name="Zou M."/>
            <person name="Mao Y."/>
            <person name="Li X."/>
            <person name="Wang H."/>
            <person name="Chen T."/>
            <person name="Wang W."/>
            <person name="Yang R."/>
        </authorList>
    </citation>
    <scope>NUCLEOTIDE SEQUENCE [LARGE SCALE GENOMIC DNA]</scope>
    <source>
        <strain evidence="3">TTIB1903HZAU</strain>
        <tissue evidence="3">Muscle</tissue>
    </source>
</reference>
<protein>
    <submittedName>
        <fullName evidence="3">Neuroligin-3 Gliotactin-like protein</fullName>
    </submittedName>
</protein>
<dbReference type="InterPro" id="IPR029058">
    <property type="entry name" value="AB_hydrolase_fold"/>
</dbReference>
<dbReference type="PANTHER" id="PTHR43903">
    <property type="entry name" value="NEUROLIGIN"/>
    <property type="match status" value="1"/>
</dbReference>
<dbReference type="Proteomes" id="UP000324632">
    <property type="component" value="Chromosome 17"/>
</dbReference>
<name>A0A5A9NLJ0_9TELE</name>
<evidence type="ECO:0000259" key="2">
    <source>
        <dbReference type="Pfam" id="PF00135"/>
    </source>
</evidence>
<comment type="caution">
    <text evidence="3">The sequence shown here is derived from an EMBL/GenBank/DDBJ whole genome shotgun (WGS) entry which is preliminary data.</text>
</comment>
<feature type="domain" description="Carboxylesterase type B" evidence="2">
    <location>
        <begin position="330"/>
        <end position="393"/>
    </location>
</feature>
<dbReference type="InterPro" id="IPR051093">
    <property type="entry name" value="Neuroligin/BSAL"/>
</dbReference>
<keyword evidence="4" id="KW-1185">Reference proteome</keyword>
<proteinExistence type="inferred from homology"/>
<dbReference type="SUPFAM" id="SSF53474">
    <property type="entry name" value="alpha/beta-Hydrolases"/>
    <property type="match status" value="2"/>
</dbReference>
<evidence type="ECO:0000313" key="4">
    <source>
        <dbReference type="Proteomes" id="UP000324632"/>
    </source>
</evidence>
<sequence length="475" mass="52343">MATLTDIRDTGAKPVMVYIHGGSYMEGTGNMIDGSVLASYGNVIVITLNFRVGVLVINHVSVTEGSKASGLKYVGCNILHIVSAEMRKTLGVQDNASNGNSVHKPDLHSSQIVEINSYREQMSTVDGRNCSVLHLCSVYRMDDIFVLLALNAQLSNLIVLPAELVALLFLYSWRRKKIGCGRCALPANGQRENKAAVTFHLMESPVGESRGVELSGRFLGDVKRMKNTSIWEELPPSTHTLSFMGMRRWMRLIGKCCRGRSLVVIRRVPACHVIRLKEALSQDGTPAHEHPDLLTAFPSRQSVLSVLNFILPDQHYGFCYVALHHTAGRFLSTGDQAAKGNYGLLDQIQALRWISENIGYFGGDSNRITVFGSGIGASCVSLLTLSHHSEDSIDGFTGNNINQRNCACALLAQLNFSSKEYRPCRLFLLTGATQSQFLHVMINVERHNLMNPVSAMYSKVYTPDTSGAQHKQKNK</sequence>
<evidence type="ECO:0000313" key="3">
    <source>
        <dbReference type="EMBL" id="KAA0709057.1"/>
    </source>
</evidence>
<organism evidence="3 4">
    <name type="scientific">Triplophysa tibetana</name>
    <dbReference type="NCBI Taxonomy" id="1572043"/>
    <lineage>
        <taxon>Eukaryota</taxon>
        <taxon>Metazoa</taxon>
        <taxon>Chordata</taxon>
        <taxon>Craniata</taxon>
        <taxon>Vertebrata</taxon>
        <taxon>Euteleostomi</taxon>
        <taxon>Actinopterygii</taxon>
        <taxon>Neopterygii</taxon>
        <taxon>Teleostei</taxon>
        <taxon>Ostariophysi</taxon>
        <taxon>Cypriniformes</taxon>
        <taxon>Nemacheilidae</taxon>
        <taxon>Triplophysa</taxon>
    </lineage>
</organism>
<gene>
    <name evidence="3" type="ORF">E1301_Tti020585</name>
</gene>
<dbReference type="Pfam" id="PF00135">
    <property type="entry name" value="COesterase"/>
    <property type="match status" value="2"/>
</dbReference>
<feature type="domain" description="Carboxylesterase type B" evidence="2">
    <location>
        <begin position="11"/>
        <end position="55"/>
    </location>
</feature>
<evidence type="ECO:0000256" key="1">
    <source>
        <dbReference type="ARBA" id="ARBA00005964"/>
    </source>
</evidence>
<dbReference type="InterPro" id="IPR002018">
    <property type="entry name" value="CarbesteraseB"/>
</dbReference>